<keyword evidence="2" id="KW-0808">Transferase</keyword>
<feature type="domain" description="Gamma-glutamylcyclotransferase AIG2-like" evidence="1">
    <location>
        <begin position="8"/>
        <end position="113"/>
    </location>
</feature>
<dbReference type="CDD" id="cd06661">
    <property type="entry name" value="GGCT_like"/>
    <property type="match status" value="1"/>
</dbReference>
<dbReference type="Pfam" id="PF06094">
    <property type="entry name" value="GGACT"/>
    <property type="match status" value="1"/>
</dbReference>
<dbReference type="GO" id="GO:0016740">
    <property type="term" value="F:transferase activity"/>
    <property type="evidence" value="ECO:0007669"/>
    <property type="project" value="UniProtKB-KW"/>
</dbReference>
<comment type="caution">
    <text evidence="2">The sequence shown here is derived from an EMBL/GenBank/DDBJ whole genome shotgun (WGS) entry which is preliminary data.</text>
</comment>
<organism evidence="2">
    <name type="scientific">Schlesneria paludicola</name>
    <dbReference type="NCBI Taxonomy" id="360056"/>
    <lineage>
        <taxon>Bacteria</taxon>
        <taxon>Pseudomonadati</taxon>
        <taxon>Planctomycetota</taxon>
        <taxon>Planctomycetia</taxon>
        <taxon>Planctomycetales</taxon>
        <taxon>Planctomycetaceae</taxon>
        <taxon>Schlesneria</taxon>
    </lineage>
</organism>
<sequence length="120" mass="13440">MSEPRLPLFVFGTLRRGHVNHGYLKGQYQRMVPAVLSGYQRIEPLMIAPQPGGSVDGELYFLRDDTYDATLAGCDELEGIPPGQLRGLEYQRKPVQVTTAEGTFWAWAYVQPEPTENQVG</sequence>
<dbReference type="Gene3D" id="3.10.490.10">
    <property type="entry name" value="Gamma-glutamyl cyclotransferase-like"/>
    <property type="match status" value="1"/>
</dbReference>
<dbReference type="InterPro" id="IPR036568">
    <property type="entry name" value="GGCT-like_sf"/>
</dbReference>
<gene>
    <name evidence="2" type="ORF">ENS64_11555</name>
</gene>
<dbReference type="InterPro" id="IPR013024">
    <property type="entry name" value="GGCT-like"/>
</dbReference>
<reference evidence="2" key="1">
    <citation type="journal article" date="2020" name="mSystems">
        <title>Genome- and Community-Level Interaction Insights into Carbon Utilization and Element Cycling Functions of Hydrothermarchaeota in Hydrothermal Sediment.</title>
        <authorList>
            <person name="Zhou Z."/>
            <person name="Liu Y."/>
            <person name="Xu W."/>
            <person name="Pan J."/>
            <person name="Luo Z.H."/>
            <person name="Li M."/>
        </authorList>
    </citation>
    <scope>NUCLEOTIDE SEQUENCE [LARGE SCALE GENOMIC DNA]</scope>
    <source>
        <strain evidence="2">SpSt-508</strain>
    </source>
</reference>
<protein>
    <submittedName>
        <fullName evidence="2">Gamma-glutamylcyclotransferase</fullName>
    </submittedName>
</protein>
<dbReference type="EMBL" id="DSVQ01000015">
    <property type="protein sequence ID" value="HGT39878.1"/>
    <property type="molecule type" value="Genomic_DNA"/>
</dbReference>
<accession>A0A7C4LN50</accession>
<name>A0A7C4LN50_9PLAN</name>
<dbReference type="SUPFAM" id="SSF110857">
    <property type="entry name" value="Gamma-glutamyl cyclotransferase-like"/>
    <property type="match status" value="1"/>
</dbReference>
<evidence type="ECO:0000313" key="2">
    <source>
        <dbReference type="EMBL" id="HGT39878.1"/>
    </source>
</evidence>
<proteinExistence type="predicted"/>
<dbReference type="AlphaFoldDB" id="A0A7C4LN50"/>
<dbReference type="InterPro" id="IPR009288">
    <property type="entry name" value="AIG2-like_dom"/>
</dbReference>
<evidence type="ECO:0000259" key="1">
    <source>
        <dbReference type="Pfam" id="PF06094"/>
    </source>
</evidence>